<keyword evidence="3" id="KW-1185">Reference proteome</keyword>
<keyword evidence="1" id="KW-0472">Membrane</keyword>
<reference evidence="2" key="2">
    <citation type="submission" date="2020-09" db="EMBL/GenBank/DDBJ databases">
        <authorList>
            <person name="Sun Q."/>
            <person name="Zhou Y."/>
        </authorList>
    </citation>
    <scope>NUCLEOTIDE SEQUENCE</scope>
    <source>
        <strain evidence="2">CGMCC 1.7081</strain>
    </source>
</reference>
<dbReference type="AlphaFoldDB" id="A0A8J3MF08"/>
<dbReference type="EMBL" id="BNAP01000026">
    <property type="protein sequence ID" value="GHH00274.1"/>
    <property type="molecule type" value="Genomic_DNA"/>
</dbReference>
<dbReference type="InterPro" id="IPR006750">
    <property type="entry name" value="YdcZ"/>
</dbReference>
<feature type="transmembrane region" description="Helical" evidence="1">
    <location>
        <begin position="133"/>
        <end position="151"/>
    </location>
</feature>
<organism evidence="2 3">
    <name type="scientific">Pseudodonghicola xiamenensis</name>
    <dbReference type="NCBI Taxonomy" id="337702"/>
    <lineage>
        <taxon>Bacteria</taxon>
        <taxon>Pseudomonadati</taxon>
        <taxon>Pseudomonadota</taxon>
        <taxon>Alphaproteobacteria</taxon>
        <taxon>Rhodobacterales</taxon>
        <taxon>Paracoccaceae</taxon>
        <taxon>Pseudodonghicola</taxon>
    </lineage>
</organism>
<dbReference type="GO" id="GO:0005886">
    <property type="term" value="C:plasma membrane"/>
    <property type="evidence" value="ECO:0007669"/>
    <property type="project" value="TreeGrafter"/>
</dbReference>
<evidence type="ECO:0000313" key="3">
    <source>
        <dbReference type="Proteomes" id="UP000611500"/>
    </source>
</evidence>
<feature type="transmembrane region" description="Helical" evidence="1">
    <location>
        <begin position="73"/>
        <end position="92"/>
    </location>
</feature>
<gene>
    <name evidence="2" type="ORF">GCM10010961_36840</name>
</gene>
<keyword evidence="1" id="KW-1133">Transmembrane helix</keyword>
<dbReference type="RefSeq" id="WP_028094775.1">
    <property type="nucleotide sequence ID" value="NZ_BNAP01000026.1"/>
</dbReference>
<evidence type="ECO:0008006" key="4">
    <source>
        <dbReference type="Google" id="ProtNLM"/>
    </source>
</evidence>
<dbReference type="PANTHER" id="PTHR34821:SF2">
    <property type="entry name" value="INNER MEMBRANE PROTEIN YDCZ"/>
    <property type="match status" value="1"/>
</dbReference>
<dbReference type="Proteomes" id="UP000611500">
    <property type="component" value="Unassembled WGS sequence"/>
</dbReference>
<sequence length="157" mass="15802">MQLSVVLLLSAVLAGAVVPFQGGANAALGRALGHPLWATLASLAISLLCVIPALIALRVPLPNLSALAGQPKWIWFGGVAGVIYVTAAILLVPRLGAAGFMMAVIAGQVIASVAIDHFGAVGLPVRPVEPARLVGVALVSLGVVLVQWPALARLSGG</sequence>
<evidence type="ECO:0000313" key="2">
    <source>
        <dbReference type="EMBL" id="GHH00274.1"/>
    </source>
</evidence>
<accession>A0A8J3MF08</accession>
<feature type="transmembrane region" description="Helical" evidence="1">
    <location>
        <begin position="98"/>
        <end position="121"/>
    </location>
</feature>
<proteinExistence type="predicted"/>
<protein>
    <recommendedName>
        <fullName evidence="4">Transporter family-2 protein</fullName>
    </recommendedName>
</protein>
<keyword evidence="1" id="KW-0812">Transmembrane</keyword>
<feature type="transmembrane region" description="Helical" evidence="1">
    <location>
        <begin position="36"/>
        <end position="61"/>
    </location>
</feature>
<comment type="caution">
    <text evidence="2">The sequence shown here is derived from an EMBL/GenBank/DDBJ whole genome shotgun (WGS) entry which is preliminary data.</text>
</comment>
<evidence type="ECO:0000256" key="1">
    <source>
        <dbReference type="SAM" id="Phobius"/>
    </source>
</evidence>
<name>A0A8J3MF08_9RHOB</name>
<dbReference type="Pfam" id="PF04657">
    <property type="entry name" value="DMT_YdcZ"/>
    <property type="match status" value="1"/>
</dbReference>
<reference evidence="2" key="1">
    <citation type="journal article" date="2014" name="Int. J. Syst. Evol. Microbiol.">
        <title>Complete genome sequence of Corynebacterium casei LMG S-19264T (=DSM 44701T), isolated from a smear-ripened cheese.</title>
        <authorList>
            <consortium name="US DOE Joint Genome Institute (JGI-PGF)"/>
            <person name="Walter F."/>
            <person name="Albersmeier A."/>
            <person name="Kalinowski J."/>
            <person name="Ruckert C."/>
        </authorList>
    </citation>
    <scope>NUCLEOTIDE SEQUENCE</scope>
    <source>
        <strain evidence="2">CGMCC 1.7081</strain>
    </source>
</reference>
<dbReference type="PANTHER" id="PTHR34821">
    <property type="entry name" value="INNER MEMBRANE PROTEIN YDCZ"/>
    <property type="match status" value="1"/>
</dbReference>